<accession>A0A9D1PU61</accession>
<protein>
    <submittedName>
        <fullName evidence="1">EF2563 family selenium-dependent molybdenum hydroxylase system protein</fullName>
    </submittedName>
</protein>
<dbReference type="AlphaFoldDB" id="A0A9D1PU61"/>
<sequence length="264" mass="28483">MIILVRGAGDIASAVIVRLFKAGFPVLALETAKPTVIRRTVSLADAVYENEAVVEGVRAVLSKSVKEALELMKDHVVPVLVDEDMACLDALKPSVIVDAIMAKRNTGLKKGMAELTIALGPGFTAGVDADYVIETKRGHNLGRIIENGRAEENTNIPGSIEGFTFERVIHSPADGVNVNLKKIGDIVKKGDVIMTVGQREVKSKLDGMLRGLIRDKSTLYEGEKIADVDPRGEKAEYLTISDKARCISGSVLELVCAFSLREIK</sequence>
<dbReference type="Proteomes" id="UP000823936">
    <property type="component" value="Unassembled WGS sequence"/>
</dbReference>
<organism evidence="1 2">
    <name type="scientific">Candidatus Ornithospirochaeta avicola</name>
    <dbReference type="NCBI Taxonomy" id="2840896"/>
    <lineage>
        <taxon>Bacteria</taxon>
        <taxon>Pseudomonadati</taxon>
        <taxon>Spirochaetota</taxon>
        <taxon>Spirochaetia</taxon>
        <taxon>Spirochaetales</taxon>
        <taxon>Spirochaetaceae</taxon>
        <taxon>Spirochaetaceae incertae sedis</taxon>
        <taxon>Candidatus Ornithospirochaeta</taxon>
    </lineage>
</organism>
<dbReference type="EMBL" id="DXHU01000020">
    <property type="protein sequence ID" value="HIV99170.1"/>
    <property type="molecule type" value="Genomic_DNA"/>
</dbReference>
<reference evidence="1" key="2">
    <citation type="submission" date="2021-04" db="EMBL/GenBank/DDBJ databases">
        <authorList>
            <person name="Gilroy R."/>
        </authorList>
    </citation>
    <scope>NUCLEOTIDE SEQUENCE</scope>
    <source>
        <strain evidence="1">Gambia11-129</strain>
    </source>
</reference>
<evidence type="ECO:0000313" key="1">
    <source>
        <dbReference type="EMBL" id="HIV99170.1"/>
    </source>
</evidence>
<proteinExistence type="predicted"/>
<gene>
    <name evidence="1" type="ORF">IAB12_05295</name>
</gene>
<dbReference type="InterPro" id="IPR017695">
    <property type="entry name" value="Se-dep_Mo_hydrolase_YqeB"/>
</dbReference>
<reference evidence="1" key="1">
    <citation type="journal article" date="2021" name="PeerJ">
        <title>Extensive microbial diversity within the chicken gut microbiome revealed by metagenomics and culture.</title>
        <authorList>
            <person name="Gilroy R."/>
            <person name="Ravi A."/>
            <person name="Getino M."/>
            <person name="Pursley I."/>
            <person name="Horton D.L."/>
            <person name="Alikhan N.F."/>
            <person name="Baker D."/>
            <person name="Gharbi K."/>
            <person name="Hall N."/>
            <person name="Watson M."/>
            <person name="Adriaenssens E.M."/>
            <person name="Foster-Nyarko E."/>
            <person name="Jarju S."/>
            <person name="Secka A."/>
            <person name="Antonio M."/>
            <person name="Oren A."/>
            <person name="Chaudhuri R.R."/>
            <person name="La Ragione R."/>
            <person name="Hildebrand F."/>
            <person name="Pallen M.J."/>
        </authorList>
    </citation>
    <scope>NUCLEOTIDE SEQUENCE</scope>
    <source>
        <strain evidence="1">Gambia11-129</strain>
    </source>
</reference>
<dbReference type="NCBIfam" id="TIGR03309">
    <property type="entry name" value="matur_yqeB"/>
    <property type="match status" value="1"/>
</dbReference>
<comment type="caution">
    <text evidence="1">The sequence shown here is derived from an EMBL/GenBank/DDBJ whole genome shotgun (WGS) entry which is preliminary data.</text>
</comment>
<name>A0A9D1PU61_9SPIO</name>
<evidence type="ECO:0000313" key="2">
    <source>
        <dbReference type="Proteomes" id="UP000823936"/>
    </source>
</evidence>